<dbReference type="CDD" id="cd04301">
    <property type="entry name" value="NAT_SF"/>
    <property type="match status" value="1"/>
</dbReference>
<organism evidence="2 3">
    <name type="scientific">Parazoarcus communis</name>
    <dbReference type="NCBI Taxonomy" id="41977"/>
    <lineage>
        <taxon>Bacteria</taxon>
        <taxon>Pseudomonadati</taxon>
        <taxon>Pseudomonadota</taxon>
        <taxon>Betaproteobacteria</taxon>
        <taxon>Rhodocyclales</taxon>
        <taxon>Zoogloeaceae</taxon>
        <taxon>Parazoarcus</taxon>
    </lineage>
</organism>
<evidence type="ECO:0000313" key="3">
    <source>
        <dbReference type="Proteomes" id="UP000244902"/>
    </source>
</evidence>
<dbReference type="InterPro" id="IPR000182">
    <property type="entry name" value="GNAT_dom"/>
</dbReference>
<dbReference type="InterPro" id="IPR016181">
    <property type="entry name" value="Acyl_CoA_acyltransferase"/>
</dbReference>
<dbReference type="RefSeq" id="WP_108971308.1">
    <property type="nucleotide sequence ID" value="NZ_CP022188.1"/>
</dbReference>
<dbReference type="Pfam" id="PF00583">
    <property type="entry name" value="Acetyltransf_1"/>
    <property type="match status" value="1"/>
</dbReference>
<evidence type="ECO:0000259" key="1">
    <source>
        <dbReference type="PROSITE" id="PS51186"/>
    </source>
</evidence>
<dbReference type="SUPFAM" id="SSF55729">
    <property type="entry name" value="Acyl-CoA N-acyltransferases (Nat)"/>
    <property type="match status" value="1"/>
</dbReference>
<accession>A0A2U8GXH9</accession>
<dbReference type="AlphaFoldDB" id="A0A2U8GXH9"/>
<dbReference type="GO" id="GO:0016747">
    <property type="term" value="F:acyltransferase activity, transferring groups other than amino-acyl groups"/>
    <property type="evidence" value="ECO:0007669"/>
    <property type="project" value="InterPro"/>
</dbReference>
<dbReference type="Proteomes" id="UP000244902">
    <property type="component" value="Chromosome"/>
</dbReference>
<sequence>MSIELPFQPRLPALPIFVAPDAGSCCVSGDIARHDLKEIWTARDGSQLLLRPVCPDDIARSRSFLRGLSYGARYFRFGRGDFQFAEAELQGLCNPDPHECTEFIVLAQPRDEAVEIAAARYCLEPDGMTCEFAVVVTDAWQGAGVGRRLMTALIRHASGRGMRTMYGQILATNVRMLEFAASLGFGIEASGHGPAVRMVRRSFPAGAVKA</sequence>
<dbReference type="Gene3D" id="3.40.630.30">
    <property type="match status" value="1"/>
</dbReference>
<feature type="domain" description="N-acetyltransferase" evidence="1">
    <location>
        <begin position="48"/>
        <end position="206"/>
    </location>
</feature>
<proteinExistence type="predicted"/>
<dbReference type="EMBL" id="CP022188">
    <property type="protein sequence ID" value="AWI78311.1"/>
    <property type="molecule type" value="Genomic_DNA"/>
</dbReference>
<dbReference type="PROSITE" id="PS51186">
    <property type="entry name" value="GNAT"/>
    <property type="match status" value="1"/>
</dbReference>
<gene>
    <name evidence="2" type="ORF">CEW87_02450</name>
</gene>
<reference evidence="2 3" key="1">
    <citation type="submission" date="2017-06" db="EMBL/GenBank/DDBJ databases">
        <title>Azoarcus sp. TSNA42 complete genome sequence.</title>
        <authorList>
            <person name="Woo J.-H."/>
            <person name="Kim H.-S."/>
        </authorList>
    </citation>
    <scope>NUCLEOTIDE SEQUENCE [LARGE SCALE GENOMIC DNA]</scope>
    <source>
        <strain evidence="2 3">TSNA42</strain>
    </source>
</reference>
<name>A0A2U8GXH9_9RHOO</name>
<protein>
    <recommendedName>
        <fullName evidence="1">N-acetyltransferase domain-containing protein</fullName>
    </recommendedName>
</protein>
<dbReference type="OrthoDB" id="9807426at2"/>
<evidence type="ECO:0000313" key="2">
    <source>
        <dbReference type="EMBL" id="AWI78311.1"/>
    </source>
</evidence>